<proteinExistence type="predicted"/>
<name>A0A382VJ14_9ZZZZ</name>
<evidence type="ECO:0000313" key="1">
    <source>
        <dbReference type="EMBL" id="SVD46526.1"/>
    </source>
</evidence>
<reference evidence="1" key="1">
    <citation type="submission" date="2018-05" db="EMBL/GenBank/DDBJ databases">
        <authorList>
            <person name="Lanie J.A."/>
            <person name="Ng W.-L."/>
            <person name="Kazmierczak K.M."/>
            <person name="Andrzejewski T.M."/>
            <person name="Davidsen T.M."/>
            <person name="Wayne K.J."/>
            <person name="Tettelin H."/>
            <person name="Glass J.I."/>
            <person name="Rusch D."/>
            <person name="Podicherti R."/>
            <person name="Tsui H.-C.T."/>
            <person name="Winkler M.E."/>
        </authorList>
    </citation>
    <scope>NUCLEOTIDE SEQUENCE</scope>
</reference>
<sequence length="118" mass="13203">MAALRALIEACFLTYCPPFISSYPSLGGTHKRLSLPARPAFAHCPTVDTPRLLQRCRKSTEISNILADSLKIRDIYAVGEKGPNWCPAFLRRRHEDAVIAFPLCETGRPRWMTVKGCS</sequence>
<gene>
    <name evidence="1" type="ORF">METZ01_LOCUS399380</name>
</gene>
<protein>
    <submittedName>
        <fullName evidence="1">Uncharacterized protein</fullName>
    </submittedName>
</protein>
<accession>A0A382VJ14</accession>
<dbReference type="AlphaFoldDB" id="A0A382VJ14"/>
<organism evidence="1">
    <name type="scientific">marine metagenome</name>
    <dbReference type="NCBI Taxonomy" id="408172"/>
    <lineage>
        <taxon>unclassified sequences</taxon>
        <taxon>metagenomes</taxon>
        <taxon>ecological metagenomes</taxon>
    </lineage>
</organism>
<feature type="non-terminal residue" evidence="1">
    <location>
        <position position="118"/>
    </location>
</feature>
<dbReference type="EMBL" id="UINC01152374">
    <property type="protein sequence ID" value="SVD46526.1"/>
    <property type="molecule type" value="Genomic_DNA"/>
</dbReference>